<dbReference type="Proteomes" id="UP000019277">
    <property type="component" value="Unassembled WGS sequence"/>
</dbReference>
<comment type="similarity">
    <text evidence="1">Belongs to the CoA-transferase III family.</text>
</comment>
<dbReference type="InterPro" id="IPR003673">
    <property type="entry name" value="CoA-Trfase_fam_III"/>
</dbReference>
<organism evidence="3 4">
    <name type="scientific">Actinokineospora spheciospongiae</name>
    <dbReference type="NCBI Taxonomy" id="909613"/>
    <lineage>
        <taxon>Bacteria</taxon>
        <taxon>Bacillati</taxon>
        <taxon>Actinomycetota</taxon>
        <taxon>Actinomycetes</taxon>
        <taxon>Pseudonocardiales</taxon>
        <taxon>Pseudonocardiaceae</taxon>
        <taxon>Actinokineospora</taxon>
    </lineage>
</organism>
<dbReference type="SUPFAM" id="SSF89796">
    <property type="entry name" value="CoA-transferase family III (CaiB/BaiF)"/>
    <property type="match status" value="1"/>
</dbReference>
<dbReference type="AlphaFoldDB" id="W7IT83"/>
<dbReference type="PANTHER" id="PTHR48228:SF6">
    <property type="entry name" value="L-CARNITINE COA-TRANSFERASE"/>
    <property type="match status" value="1"/>
</dbReference>
<dbReference type="Gene3D" id="3.30.1540.10">
    <property type="entry name" value="formyl-coa transferase, domain 3"/>
    <property type="match status" value="1"/>
</dbReference>
<gene>
    <name evidence="3" type="ORF">UO65_5099</name>
</gene>
<keyword evidence="2 3" id="KW-0808">Transferase</keyword>
<accession>W7IT83</accession>
<sequence length="408" mass="42868">MTTTPGGSAATPGDGPLSGLRVIDASTILAGPLCCRLLGDYGAEVVKVEHPQRGDGMRGHGPAKDGEPLWWKEIARNKRAVAASLSTPDGAEVLLRLAERSDVLVENFRPGTLERWGLGPDVLLARNPRLVVVRVTGFGQTGPYSGRAGFGTLAEAMSGFAHLTGPADAPPSLPAFGLADTLCGIAATAATMMALHERDRSGRGQVVDMNLLTPLLTAVGPGPTAYDQLGVVETRHGNRSANNAPRNTYRTADGKWVAVSTSAQSIAERVLRLVGHPEVIDEPWFATGGQRAEHADLLDAHVGGWIAQRTRDEVLAAFDAAGAAVAPVYDAADIVADEHVRKTAMLTTAPDAKLGDVLMHNVMWGMSRTPGRIRHVGRDLGADTDAVLGELGYPAEDIDAMRARGAVA</sequence>
<dbReference type="InterPro" id="IPR050509">
    <property type="entry name" value="CoA-transferase_III"/>
</dbReference>
<name>W7IT83_9PSEU</name>
<evidence type="ECO:0000256" key="2">
    <source>
        <dbReference type="ARBA" id="ARBA00022679"/>
    </source>
</evidence>
<dbReference type="STRING" id="909613.UO65_5099"/>
<comment type="caution">
    <text evidence="3">The sequence shown here is derived from an EMBL/GenBank/DDBJ whole genome shotgun (WGS) entry which is preliminary data.</text>
</comment>
<dbReference type="PATRIC" id="fig|909613.9.peg.5095"/>
<dbReference type="PANTHER" id="PTHR48228">
    <property type="entry name" value="SUCCINYL-COA--D-CITRAMALATE COA-TRANSFERASE"/>
    <property type="match status" value="1"/>
</dbReference>
<reference evidence="3 4" key="1">
    <citation type="journal article" date="2014" name="Genome Announc.">
        <title>Draft Genome Sequence of the Antitrypanosomally Active Sponge-Associated Bacterium Actinokineospora sp. Strain EG49.</title>
        <authorList>
            <person name="Harjes J."/>
            <person name="Ryu T."/>
            <person name="Abdelmohsen U.R."/>
            <person name="Moitinho-Silva L."/>
            <person name="Horn H."/>
            <person name="Ravasi T."/>
            <person name="Hentschel U."/>
        </authorList>
    </citation>
    <scope>NUCLEOTIDE SEQUENCE [LARGE SCALE GENOMIC DNA]</scope>
    <source>
        <strain evidence="3 4">EG49</strain>
    </source>
</reference>
<dbReference type="eggNOG" id="COG1804">
    <property type="taxonomic scope" value="Bacteria"/>
</dbReference>
<protein>
    <submittedName>
        <fullName evidence="3">L-carnitine dehydratase/bile acid-inducible protein F</fullName>
        <ecNumber evidence="3">2.8.3.16</ecNumber>
    </submittedName>
</protein>
<dbReference type="Gene3D" id="3.40.50.10540">
    <property type="entry name" value="Crotonobetainyl-coa:carnitine coa-transferase, domain 1"/>
    <property type="match status" value="1"/>
</dbReference>
<evidence type="ECO:0000313" key="4">
    <source>
        <dbReference type="Proteomes" id="UP000019277"/>
    </source>
</evidence>
<evidence type="ECO:0000256" key="1">
    <source>
        <dbReference type="ARBA" id="ARBA00008383"/>
    </source>
</evidence>
<evidence type="ECO:0000313" key="3">
    <source>
        <dbReference type="EMBL" id="EWC59631.1"/>
    </source>
</evidence>
<dbReference type="Pfam" id="PF02515">
    <property type="entry name" value="CoA_transf_3"/>
    <property type="match status" value="1"/>
</dbReference>
<dbReference type="EMBL" id="AYXG01000196">
    <property type="protein sequence ID" value="EWC59631.1"/>
    <property type="molecule type" value="Genomic_DNA"/>
</dbReference>
<dbReference type="RefSeq" id="WP_052021745.1">
    <property type="nucleotide sequence ID" value="NZ_AYXG01000196.1"/>
</dbReference>
<dbReference type="EC" id="2.8.3.16" evidence="3"/>
<dbReference type="InterPro" id="IPR044855">
    <property type="entry name" value="CoA-Trfase_III_dom3_sf"/>
</dbReference>
<dbReference type="OrthoDB" id="9797653at2"/>
<dbReference type="GO" id="GO:0033608">
    <property type="term" value="F:formyl-CoA transferase activity"/>
    <property type="evidence" value="ECO:0007669"/>
    <property type="project" value="UniProtKB-EC"/>
</dbReference>
<dbReference type="InterPro" id="IPR023606">
    <property type="entry name" value="CoA-Trfase_III_dom_1_sf"/>
</dbReference>
<keyword evidence="4" id="KW-1185">Reference proteome</keyword>
<proteinExistence type="inferred from homology"/>